<reference evidence="2 3" key="1">
    <citation type="submission" date="2024-02" db="EMBL/GenBank/DDBJ databases">
        <title>Draft genome sequence of Collimonas sp. strain H4R21, an effective mineral-weathering bacterial strain isolated from the beech rhizosphere.</title>
        <authorList>
            <person name="Morin E."/>
            <person name="Uroz S."/>
            <person name="Leveau J.H.J."/>
            <person name="Kumar R."/>
            <person name="Rey M.W."/>
            <person name="Pham J."/>
        </authorList>
    </citation>
    <scope>NUCLEOTIDE SEQUENCE [LARGE SCALE GENOMIC DNA]</scope>
    <source>
        <strain evidence="2 3">H4R21</strain>
    </source>
</reference>
<evidence type="ECO:0000313" key="3">
    <source>
        <dbReference type="Proteomes" id="UP001495910"/>
    </source>
</evidence>
<proteinExistence type="predicted"/>
<dbReference type="InterPro" id="IPR038591">
    <property type="entry name" value="NolW-like_sf"/>
</dbReference>
<organism evidence="2 3">
    <name type="scientific">Collimonas rhizosphaerae</name>
    <dbReference type="NCBI Taxonomy" id="3126357"/>
    <lineage>
        <taxon>Bacteria</taxon>
        <taxon>Pseudomonadati</taxon>
        <taxon>Pseudomonadota</taxon>
        <taxon>Betaproteobacteria</taxon>
        <taxon>Burkholderiales</taxon>
        <taxon>Oxalobacteraceae</taxon>
        <taxon>Collimonas</taxon>
    </lineage>
</organism>
<dbReference type="RefSeq" id="WP_342828691.1">
    <property type="nucleotide sequence ID" value="NZ_JBANDC010000004.1"/>
</dbReference>
<dbReference type="Proteomes" id="UP001495910">
    <property type="component" value="Unassembled WGS sequence"/>
</dbReference>
<evidence type="ECO:0000313" key="2">
    <source>
        <dbReference type="EMBL" id="MEM4987036.1"/>
    </source>
</evidence>
<dbReference type="InterPro" id="IPR049371">
    <property type="entry name" value="GspD-like_N0"/>
</dbReference>
<feature type="domain" description="GspD-like N0" evidence="1">
    <location>
        <begin position="101"/>
        <end position="164"/>
    </location>
</feature>
<keyword evidence="3" id="KW-1185">Reference proteome</keyword>
<evidence type="ECO:0000259" key="1">
    <source>
        <dbReference type="Pfam" id="PF21305"/>
    </source>
</evidence>
<dbReference type="EMBL" id="JBANDC010000004">
    <property type="protein sequence ID" value="MEM4987036.1"/>
    <property type="molecule type" value="Genomic_DNA"/>
</dbReference>
<name>A0ABU9PSR0_9BURK</name>
<comment type="caution">
    <text evidence="2">The sequence shown here is derived from an EMBL/GenBank/DDBJ whole genome shotgun (WGS) entry which is preliminary data.</text>
</comment>
<accession>A0ABU9PSR0</accession>
<dbReference type="Gene3D" id="3.30.1370.120">
    <property type="match status" value="1"/>
</dbReference>
<protein>
    <recommendedName>
        <fullName evidence="1">GspD-like N0 domain-containing protein</fullName>
    </recommendedName>
</protein>
<dbReference type="Pfam" id="PF21305">
    <property type="entry name" value="type_II_gspD_N0"/>
    <property type="match status" value="1"/>
</dbReference>
<sequence>MFILVCCTRKLILTAAQVAALVWGSDCRQVSCQYLAAVNYLLEFFLQKMLAGKPRRLLGNMFQISRIKKFAACLFGLLLFSHTTAVRCDDRFYVIWRDFGLSDAARLVSQYSGRSIRLAPEVRGVINLASTDPLSPDEIFFQFQKSLRERGLKLVHLDGNEYQIETTNSSAASDQAAIRHTPEIVTSESARTPATFAKSTCSLEEPVGRRRYVGAVFAFEQRAQRIASRLCAAGAEAIVLASNDPTDMGFSVVLQYRDSREGYQAMISAVEQAGLNDLISTPTLSAEFSMPAGSAGEVKDK</sequence>
<gene>
    <name evidence="2" type="ORF">V8G57_06500</name>
</gene>